<gene>
    <name evidence="2" type="ORF">ATANTOWER_011916</name>
</gene>
<evidence type="ECO:0000313" key="3">
    <source>
        <dbReference type="Proteomes" id="UP001345963"/>
    </source>
</evidence>
<keyword evidence="1" id="KW-0472">Membrane</keyword>
<evidence type="ECO:0000256" key="1">
    <source>
        <dbReference type="SAM" id="Phobius"/>
    </source>
</evidence>
<keyword evidence="3" id="KW-1185">Reference proteome</keyword>
<comment type="caution">
    <text evidence="2">The sequence shown here is derived from an EMBL/GenBank/DDBJ whole genome shotgun (WGS) entry which is preliminary data.</text>
</comment>
<keyword evidence="1" id="KW-1133">Transmembrane helix</keyword>
<dbReference type="Proteomes" id="UP001345963">
    <property type="component" value="Unassembled WGS sequence"/>
</dbReference>
<organism evidence="2 3">
    <name type="scientific">Ataeniobius toweri</name>
    <dbReference type="NCBI Taxonomy" id="208326"/>
    <lineage>
        <taxon>Eukaryota</taxon>
        <taxon>Metazoa</taxon>
        <taxon>Chordata</taxon>
        <taxon>Craniata</taxon>
        <taxon>Vertebrata</taxon>
        <taxon>Euteleostomi</taxon>
        <taxon>Actinopterygii</taxon>
        <taxon>Neopterygii</taxon>
        <taxon>Teleostei</taxon>
        <taxon>Neoteleostei</taxon>
        <taxon>Acanthomorphata</taxon>
        <taxon>Ovalentaria</taxon>
        <taxon>Atherinomorphae</taxon>
        <taxon>Cyprinodontiformes</taxon>
        <taxon>Goodeidae</taxon>
        <taxon>Ataeniobius</taxon>
    </lineage>
</organism>
<proteinExistence type="predicted"/>
<reference evidence="2 3" key="1">
    <citation type="submission" date="2021-07" db="EMBL/GenBank/DDBJ databases">
        <authorList>
            <person name="Palmer J.M."/>
        </authorList>
    </citation>
    <scope>NUCLEOTIDE SEQUENCE [LARGE SCALE GENOMIC DNA]</scope>
    <source>
        <strain evidence="2 3">AT_MEX2019</strain>
        <tissue evidence="2">Muscle</tissue>
    </source>
</reference>
<evidence type="ECO:0000313" key="2">
    <source>
        <dbReference type="EMBL" id="MED6246029.1"/>
    </source>
</evidence>
<feature type="transmembrane region" description="Helical" evidence="1">
    <location>
        <begin position="35"/>
        <end position="55"/>
    </location>
</feature>
<keyword evidence="1" id="KW-0812">Transmembrane</keyword>
<dbReference type="EMBL" id="JAHUTI010041898">
    <property type="protein sequence ID" value="MED6246029.1"/>
    <property type="molecule type" value="Genomic_DNA"/>
</dbReference>
<name>A0ABU7B8D4_9TELE</name>
<accession>A0ABU7B8D4</accession>
<protein>
    <submittedName>
        <fullName evidence="2">Uncharacterized protein</fullName>
    </submittedName>
</protein>
<sequence>MGFIQNQNLTLGFIQTHSTFWEATTTSSAAVNSPIIVVGVLTFALQLFLVLFFVLRFWRLERRVQEALKQPDYGNKLSEFPYFYPEVYKQNTYLLYNDSPGTASHATSYAMENYEDPTYSAHSPSVHWDLVQH</sequence>